<dbReference type="Pfam" id="PF14111">
    <property type="entry name" value="DUF4283"/>
    <property type="match status" value="1"/>
</dbReference>
<dbReference type="AlphaFoldDB" id="A0A398ANM6"/>
<sequence>MSLQSSLIHRATASPASRHLDLEKEEEIIKIPDCDLDVATKRFKKTLIGRVLHLCGRSVEAMIGVLPRARIWNVEDIVRGVNLGNGRFQFDFDKEEDLVMVLNKRTCHFNHWIFALEQWKPFTSENFPHTVTLWIKVTGVPMHYWNDKTFEEIAKALGKKMAIDANNASLQVSIDADQPLQFERRMGFPNGDVGREYRELDSAAQSTQQRLLGSFGNSRSKNENNKRSRSPSSDMYRGSPNRSHFPGNSRGEKRNKASENYWTFWTHREDGKLAKDSDWRRDEKYDQHQQLKQKENVRSRLGNHTLRSKTWDYKPHHDSRNQVHGTQGRLQRHESYEARHRKSNQVSQTLPTGLTSKNASERDRGTVMIREDGTRSPATLPRYESSQRRSDTRKENPSLDLDTLMASENVENMVMTREDENEVDKLVDEFGDVVTDDNMSQNDDLLVDEPGYDAEIIDAISQLPPENSEVYSTQEPARQTTMEETINKDSASKT</sequence>
<feature type="domain" description="DUF4283" evidence="2">
    <location>
        <begin position="40"/>
        <end position="122"/>
    </location>
</feature>
<feature type="compositionally biased region" description="Basic and acidic residues" evidence="1">
    <location>
        <begin position="359"/>
        <end position="374"/>
    </location>
</feature>
<dbReference type="InterPro" id="IPR040256">
    <property type="entry name" value="At4g02000-like"/>
</dbReference>
<protein>
    <recommendedName>
        <fullName evidence="2">DUF4283 domain-containing protein</fullName>
    </recommendedName>
</protein>
<evidence type="ECO:0000313" key="4">
    <source>
        <dbReference type="Proteomes" id="UP000264353"/>
    </source>
</evidence>
<evidence type="ECO:0000256" key="1">
    <source>
        <dbReference type="SAM" id="MobiDB-lite"/>
    </source>
</evidence>
<feature type="compositionally biased region" description="Basic and acidic residues" evidence="1">
    <location>
        <begin position="309"/>
        <end position="321"/>
    </location>
</feature>
<dbReference type="Proteomes" id="UP000264353">
    <property type="component" value="Chromosome A1"/>
</dbReference>
<feature type="compositionally biased region" description="Polar residues" evidence="1">
    <location>
        <begin position="344"/>
        <end position="358"/>
    </location>
</feature>
<feature type="compositionally biased region" description="Basic and acidic residues" evidence="1">
    <location>
        <begin position="284"/>
        <end position="298"/>
    </location>
</feature>
<gene>
    <name evidence="3" type="ORF">BRARA_A02047</name>
</gene>
<evidence type="ECO:0000259" key="2">
    <source>
        <dbReference type="Pfam" id="PF14111"/>
    </source>
</evidence>
<feature type="region of interest" description="Disordered" evidence="1">
    <location>
        <begin position="211"/>
        <end position="255"/>
    </location>
</feature>
<dbReference type="InterPro" id="IPR025558">
    <property type="entry name" value="DUF4283"/>
</dbReference>
<feature type="compositionally biased region" description="Polar residues" evidence="1">
    <location>
        <begin position="469"/>
        <end position="484"/>
    </location>
</feature>
<accession>A0A398ANM6</accession>
<feature type="compositionally biased region" description="Basic and acidic residues" evidence="1">
    <location>
        <begin position="485"/>
        <end position="494"/>
    </location>
</feature>
<name>A0A398ANM6_BRACM</name>
<feature type="region of interest" description="Disordered" evidence="1">
    <location>
        <begin position="465"/>
        <end position="494"/>
    </location>
</feature>
<evidence type="ECO:0000313" key="3">
    <source>
        <dbReference type="EMBL" id="RID79299.1"/>
    </source>
</evidence>
<feature type="region of interest" description="Disordered" evidence="1">
    <location>
        <begin position="284"/>
        <end position="397"/>
    </location>
</feature>
<organism evidence="3 4">
    <name type="scientific">Brassica campestris</name>
    <name type="common">Field mustard</name>
    <dbReference type="NCBI Taxonomy" id="3711"/>
    <lineage>
        <taxon>Eukaryota</taxon>
        <taxon>Viridiplantae</taxon>
        <taxon>Streptophyta</taxon>
        <taxon>Embryophyta</taxon>
        <taxon>Tracheophyta</taxon>
        <taxon>Spermatophyta</taxon>
        <taxon>Magnoliopsida</taxon>
        <taxon>eudicotyledons</taxon>
        <taxon>Gunneridae</taxon>
        <taxon>Pentapetalae</taxon>
        <taxon>rosids</taxon>
        <taxon>malvids</taxon>
        <taxon>Brassicales</taxon>
        <taxon>Brassicaceae</taxon>
        <taxon>Brassiceae</taxon>
        <taxon>Brassica</taxon>
    </lineage>
</organism>
<dbReference type="PANTHER" id="PTHR31286">
    <property type="entry name" value="GLYCINE-RICH CELL WALL STRUCTURAL PROTEIN 1.8-LIKE"/>
    <property type="match status" value="1"/>
</dbReference>
<feature type="compositionally biased region" description="Basic and acidic residues" evidence="1">
    <location>
        <begin position="385"/>
        <end position="397"/>
    </location>
</feature>
<reference evidence="3 4" key="1">
    <citation type="submission" date="2018-06" db="EMBL/GenBank/DDBJ databases">
        <title>WGS assembly of Brassica rapa FPsc.</title>
        <authorList>
            <person name="Bowman J."/>
            <person name="Kohchi T."/>
            <person name="Yamato K."/>
            <person name="Jenkins J."/>
            <person name="Shu S."/>
            <person name="Ishizaki K."/>
            <person name="Yamaoka S."/>
            <person name="Nishihama R."/>
            <person name="Nakamura Y."/>
            <person name="Berger F."/>
            <person name="Adam C."/>
            <person name="Aki S."/>
            <person name="Althoff F."/>
            <person name="Araki T."/>
            <person name="Arteaga-Vazquez M."/>
            <person name="Balasubrmanian S."/>
            <person name="Bauer D."/>
            <person name="Boehm C."/>
            <person name="Briginshaw L."/>
            <person name="Caballero-Perez J."/>
            <person name="Catarino B."/>
            <person name="Chen F."/>
            <person name="Chiyoda S."/>
            <person name="Chovatia M."/>
            <person name="Davies K."/>
            <person name="Delmans M."/>
            <person name="Demura T."/>
            <person name="Dierschke T."/>
            <person name="Dolan L."/>
            <person name="Dorantes-Acosta A."/>
            <person name="Eklund D."/>
            <person name="Florent S."/>
            <person name="Flores-Sandoval E."/>
            <person name="Fujiyama A."/>
            <person name="Fukuzawa H."/>
            <person name="Galik B."/>
            <person name="Grimanelli D."/>
            <person name="Grimwood J."/>
            <person name="Grossniklaus U."/>
            <person name="Hamada T."/>
            <person name="Haseloff J."/>
            <person name="Hetherington A."/>
            <person name="Higo A."/>
            <person name="Hirakawa Y."/>
            <person name="Hundley H."/>
            <person name="Ikeda Y."/>
            <person name="Inoue K."/>
            <person name="Inoue S."/>
            <person name="Ishida S."/>
            <person name="Jia Q."/>
            <person name="Kakita M."/>
            <person name="Kanazawa T."/>
            <person name="Kawai Y."/>
            <person name="Kawashima T."/>
            <person name="Kennedy M."/>
            <person name="Kinose K."/>
            <person name="Kinoshita T."/>
            <person name="Kohara Y."/>
            <person name="Koide E."/>
            <person name="Komatsu K."/>
            <person name="Kopischke S."/>
            <person name="Kubo M."/>
            <person name="Kyozuka J."/>
            <person name="Lagercrantz U."/>
            <person name="Lin S."/>
            <person name="Lindquist E."/>
            <person name="Lipzen A."/>
            <person name="Lu C."/>
            <person name="Luna E."/>
            <person name="Martienssen R."/>
            <person name="Minamino N."/>
            <person name="Mizutani M."/>
            <person name="Mizutani M."/>
            <person name="Mochizuki N."/>
            <person name="Monte I."/>
            <person name="Mosher R."/>
            <person name="Nagasaki H."/>
            <person name="Nakagami H."/>
            <person name="Naramoto S."/>
            <person name="Nishitani K."/>
            <person name="Ohtani M."/>
            <person name="Okamoto T."/>
            <person name="Okumura M."/>
            <person name="Phillips J."/>
            <person name="Pollak B."/>
            <person name="Reinders A."/>
            <person name="Roevekamp M."/>
            <person name="Sano R."/>
            <person name="Sawa S."/>
            <person name="Schmid M."/>
            <person name="Shirakawa M."/>
            <person name="Solano R."/>
            <person name="Spunde A."/>
            <person name="Suetsugu N."/>
            <person name="Sugano S."/>
            <person name="Sugiyama A."/>
            <person name="Sun R."/>
            <person name="Suzuki Y."/>
            <person name="Takenaka M."/>
            <person name="Takezawa D."/>
            <person name="Tomogane H."/>
            <person name="Tsuzuki M."/>
            <person name="Ueda T."/>
            <person name="Umeda M."/>
            <person name="Ward J."/>
            <person name="Watanabe Y."/>
            <person name="Yazaki K."/>
            <person name="Yokoyama R."/>
            <person name="Yoshitake Y."/>
            <person name="Yotsui I."/>
            <person name="Zachgo S."/>
            <person name="Schmutz J."/>
        </authorList>
    </citation>
    <scope>NUCLEOTIDE SEQUENCE [LARGE SCALE GENOMIC DNA]</scope>
    <source>
        <strain evidence="4">cv. B-3</strain>
    </source>
</reference>
<dbReference type="PANTHER" id="PTHR31286:SF97">
    <property type="entry name" value="DUF4283 DOMAIN-CONTAINING PROTEIN"/>
    <property type="match status" value="1"/>
</dbReference>
<proteinExistence type="predicted"/>
<dbReference type="EMBL" id="CM010628">
    <property type="protein sequence ID" value="RID79299.1"/>
    <property type="molecule type" value="Genomic_DNA"/>
</dbReference>